<accession>A0A7C4MQJ8</accession>
<evidence type="ECO:0000256" key="1">
    <source>
        <dbReference type="ARBA" id="ARBA00001033"/>
    </source>
</evidence>
<dbReference type="EC" id="3.1.3.25" evidence="8"/>
<dbReference type="InterPro" id="IPR022337">
    <property type="entry name" value="Inositol_monophosphatase_SuhB"/>
</dbReference>
<dbReference type="PRINTS" id="PR00377">
    <property type="entry name" value="IMPHPHTASES"/>
</dbReference>
<dbReference type="Gene3D" id="3.40.190.80">
    <property type="match status" value="1"/>
</dbReference>
<keyword evidence="6 7" id="KW-0460">Magnesium</keyword>
<dbReference type="InterPro" id="IPR020583">
    <property type="entry name" value="Inositol_monoP_metal-BS"/>
</dbReference>
<evidence type="ECO:0000256" key="4">
    <source>
        <dbReference type="ARBA" id="ARBA00022723"/>
    </source>
</evidence>
<reference evidence="9" key="1">
    <citation type="journal article" date="2020" name="mSystems">
        <title>Genome- and Community-Level Interaction Insights into Carbon Utilization and Element Cycling Functions of Hydrothermarchaeota in Hydrothermal Sediment.</title>
        <authorList>
            <person name="Zhou Z."/>
            <person name="Liu Y."/>
            <person name="Xu W."/>
            <person name="Pan J."/>
            <person name="Luo Z.H."/>
            <person name="Li M."/>
        </authorList>
    </citation>
    <scope>NUCLEOTIDE SEQUENCE [LARGE SCALE GENOMIC DNA]</scope>
    <source>
        <strain evidence="9">SpSt-477</strain>
    </source>
</reference>
<dbReference type="InterPro" id="IPR020550">
    <property type="entry name" value="Inositol_monophosphatase_CS"/>
</dbReference>
<dbReference type="PROSITE" id="PS00629">
    <property type="entry name" value="IMP_1"/>
    <property type="match status" value="1"/>
</dbReference>
<keyword evidence="4 7" id="KW-0479">Metal-binding</keyword>
<dbReference type="GO" id="GO:0046872">
    <property type="term" value="F:metal ion binding"/>
    <property type="evidence" value="ECO:0007669"/>
    <property type="project" value="UniProtKB-KW"/>
</dbReference>
<dbReference type="PRINTS" id="PR01959">
    <property type="entry name" value="SBIMPHPHTASE"/>
</dbReference>
<dbReference type="InterPro" id="IPR033942">
    <property type="entry name" value="IMPase"/>
</dbReference>
<protein>
    <recommendedName>
        <fullName evidence="8">Inositol-1-monophosphatase</fullName>
        <ecNumber evidence="8">3.1.3.25</ecNumber>
    </recommendedName>
</protein>
<dbReference type="EMBL" id="DSUH01000175">
    <property type="protein sequence ID" value="HGU32666.1"/>
    <property type="molecule type" value="Genomic_DNA"/>
</dbReference>
<comment type="similarity">
    <text evidence="3 8">Belongs to the inositol monophosphatase superfamily.</text>
</comment>
<evidence type="ECO:0000313" key="9">
    <source>
        <dbReference type="EMBL" id="HGU32666.1"/>
    </source>
</evidence>
<evidence type="ECO:0000256" key="5">
    <source>
        <dbReference type="ARBA" id="ARBA00022801"/>
    </source>
</evidence>
<feature type="binding site" evidence="7">
    <location>
        <position position="81"/>
    </location>
    <ligand>
        <name>Mg(2+)</name>
        <dbReference type="ChEBI" id="CHEBI:18420"/>
        <label>1</label>
        <note>catalytic</note>
    </ligand>
</feature>
<evidence type="ECO:0000256" key="7">
    <source>
        <dbReference type="PIRSR" id="PIRSR600760-2"/>
    </source>
</evidence>
<evidence type="ECO:0000256" key="2">
    <source>
        <dbReference type="ARBA" id="ARBA00001946"/>
    </source>
</evidence>
<dbReference type="GO" id="GO:0007165">
    <property type="term" value="P:signal transduction"/>
    <property type="evidence" value="ECO:0007669"/>
    <property type="project" value="TreeGrafter"/>
</dbReference>
<sequence length="257" mass="28014">MHRTAIRAAYRSGRILKQYFGNIHHIRKKGQIDLVSEADTASEAAIIETIQERFPDHAILAEESGASEEGHAPVRWVIDPLDGTTNFVHRIGVFAVSIGVLYQDEPVVGVVLNPVSGELFSAVYGQGATCNGLPIRVSATDSIQESLLATGFPYQVPQMVDTILPRLSRCLKASQGIRRLGAASIDLCYVASGRFDGFWEQNLKPWDTAAGLVIAREAGATITDFANHPYRVTCDQILATNGLIHESMIELLDIEGQ</sequence>
<dbReference type="InterPro" id="IPR000760">
    <property type="entry name" value="Inositol_monophosphatase-like"/>
</dbReference>
<feature type="binding site" evidence="7">
    <location>
        <position position="207"/>
    </location>
    <ligand>
        <name>Mg(2+)</name>
        <dbReference type="ChEBI" id="CHEBI:18420"/>
        <label>1</label>
        <note>catalytic</note>
    </ligand>
</feature>
<dbReference type="GO" id="GO:0006020">
    <property type="term" value="P:inositol metabolic process"/>
    <property type="evidence" value="ECO:0007669"/>
    <property type="project" value="TreeGrafter"/>
</dbReference>
<dbReference type="PANTHER" id="PTHR20854:SF4">
    <property type="entry name" value="INOSITOL-1-MONOPHOSPHATASE-RELATED"/>
    <property type="match status" value="1"/>
</dbReference>
<dbReference type="Gene3D" id="3.30.540.10">
    <property type="entry name" value="Fructose-1,6-Bisphosphatase, subunit A, domain 1"/>
    <property type="match status" value="1"/>
</dbReference>
<dbReference type="PROSITE" id="PS00630">
    <property type="entry name" value="IMP_2"/>
    <property type="match status" value="1"/>
</dbReference>
<evidence type="ECO:0000256" key="3">
    <source>
        <dbReference type="ARBA" id="ARBA00009759"/>
    </source>
</evidence>
<dbReference type="SUPFAM" id="SSF56655">
    <property type="entry name" value="Carbohydrate phosphatase"/>
    <property type="match status" value="1"/>
</dbReference>
<dbReference type="GO" id="GO:0046854">
    <property type="term" value="P:phosphatidylinositol phosphate biosynthetic process"/>
    <property type="evidence" value="ECO:0007669"/>
    <property type="project" value="InterPro"/>
</dbReference>
<keyword evidence="5 8" id="KW-0378">Hydrolase</keyword>
<evidence type="ECO:0000256" key="8">
    <source>
        <dbReference type="RuleBase" id="RU364068"/>
    </source>
</evidence>
<comment type="catalytic activity">
    <reaction evidence="1 8">
        <text>a myo-inositol phosphate + H2O = myo-inositol + phosphate</text>
        <dbReference type="Rhea" id="RHEA:24056"/>
        <dbReference type="ChEBI" id="CHEBI:15377"/>
        <dbReference type="ChEBI" id="CHEBI:17268"/>
        <dbReference type="ChEBI" id="CHEBI:43474"/>
        <dbReference type="ChEBI" id="CHEBI:84139"/>
        <dbReference type="EC" id="3.1.3.25"/>
    </reaction>
</comment>
<proteinExistence type="inferred from homology"/>
<comment type="caution">
    <text evidence="9">The sequence shown here is derived from an EMBL/GenBank/DDBJ whole genome shotgun (WGS) entry which is preliminary data.</text>
</comment>
<dbReference type="AlphaFoldDB" id="A0A7C4MQJ8"/>
<dbReference type="CDD" id="cd01639">
    <property type="entry name" value="IMPase"/>
    <property type="match status" value="1"/>
</dbReference>
<organism evidence="9">
    <name type="scientific">Desulfatirhabdium butyrativorans</name>
    <dbReference type="NCBI Taxonomy" id="340467"/>
    <lineage>
        <taxon>Bacteria</taxon>
        <taxon>Pseudomonadati</taxon>
        <taxon>Thermodesulfobacteriota</taxon>
        <taxon>Desulfobacteria</taxon>
        <taxon>Desulfobacterales</taxon>
        <taxon>Desulfatirhabdiaceae</taxon>
        <taxon>Desulfatirhabdium</taxon>
    </lineage>
</organism>
<feature type="binding site" evidence="7">
    <location>
        <position position="82"/>
    </location>
    <ligand>
        <name>Mg(2+)</name>
        <dbReference type="ChEBI" id="CHEBI:18420"/>
        <label>1</label>
        <note>catalytic</note>
    </ligand>
</feature>
<gene>
    <name evidence="9" type="ORF">ENS29_07410</name>
</gene>
<comment type="cofactor">
    <cofactor evidence="2 7 8">
        <name>Mg(2+)</name>
        <dbReference type="ChEBI" id="CHEBI:18420"/>
    </cofactor>
</comment>
<feature type="binding site" evidence="7">
    <location>
        <position position="62"/>
    </location>
    <ligand>
        <name>Mg(2+)</name>
        <dbReference type="ChEBI" id="CHEBI:18420"/>
        <label>1</label>
        <note>catalytic</note>
    </ligand>
</feature>
<feature type="binding site" evidence="7">
    <location>
        <position position="79"/>
    </location>
    <ligand>
        <name>Mg(2+)</name>
        <dbReference type="ChEBI" id="CHEBI:18420"/>
        <label>1</label>
        <note>catalytic</note>
    </ligand>
</feature>
<dbReference type="Pfam" id="PF00459">
    <property type="entry name" value="Inositol_P"/>
    <property type="match status" value="1"/>
</dbReference>
<dbReference type="PANTHER" id="PTHR20854">
    <property type="entry name" value="INOSITOL MONOPHOSPHATASE"/>
    <property type="match status" value="1"/>
</dbReference>
<evidence type="ECO:0000256" key="6">
    <source>
        <dbReference type="ARBA" id="ARBA00022842"/>
    </source>
</evidence>
<dbReference type="FunFam" id="3.30.540.10:FF:000003">
    <property type="entry name" value="Inositol-1-monophosphatase"/>
    <property type="match status" value="1"/>
</dbReference>
<dbReference type="GO" id="GO:0008934">
    <property type="term" value="F:inositol monophosphate 1-phosphatase activity"/>
    <property type="evidence" value="ECO:0007669"/>
    <property type="project" value="InterPro"/>
</dbReference>
<name>A0A7C4MQJ8_9BACT</name>